<sequence length="164" mass="18379">MADFIPCFFLIYQLRTKENIRRWHLQLNEPHLKEPPKTSDEGFPPLYIQTTGWLYLKPPVGDQKQGSEDSSKANTDQQNSNSSKSPSVSTKTLQPKKKDEGGRGNDFSIVGNNITGKKSERVGIFEFGNTHIYKGYGKEKLVDSGGETDPASNTDEDEAELMTH</sequence>
<feature type="region of interest" description="Disordered" evidence="1">
    <location>
        <begin position="57"/>
        <end position="113"/>
    </location>
</feature>
<feature type="region of interest" description="Disordered" evidence="1">
    <location>
        <begin position="136"/>
        <end position="164"/>
    </location>
</feature>
<proteinExistence type="predicted"/>
<evidence type="ECO:0000313" key="3">
    <source>
        <dbReference type="Proteomes" id="UP000507245"/>
    </source>
</evidence>
<evidence type="ECO:0000313" key="2">
    <source>
        <dbReference type="EMBL" id="CAB4294120.1"/>
    </source>
</evidence>
<keyword evidence="3" id="KW-1185">Reference proteome</keyword>
<evidence type="ECO:0000256" key="1">
    <source>
        <dbReference type="SAM" id="MobiDB-lite"/>
    </source>
</evidence>
<dbReference type="AlphaFoldDB" id="A0A6J5VXR2"/>
<organism evidence="2 3">
    <name type="scientific">Prunus armeniaca</name>
    <name type="common">Apricot</name>
    <name type="synonym">Armeniaca vulgaris</name>
    <dbReference type="NCBI Taxonomy" id="36596"/>
    <lineage>
        <taxon>Eukaryota</taxon>
        <taxon>Viridiplantae</taxon>
        <taxon>Streptophyta</taxon>
        <taxon>Embryophyta</taxon>
        <taxon>Tracheophyta</taxon>
        <taxon>Spermatophyta</taxon>
        <taxon>Magnoliopsida</taxon>
        <taxon>eudicotyledons</taxon>
        <taxon>Gunneridae</taxon>
        <taxon>Pentapetalae</taxon>
        <taxon>rosids</taxon>
        <taxon>fabids</taxon>
        <taxon>Rosales</taxon>
        <taxon>Rosaceae</taxon>
        <taxon>Amygdaloideae</taxon>
        <taxon>Amygdaleae</taxon>
        <taxon>Prunus</taxon>
    </lineage>
</organism>
<protein>
    <submittedName>
        <fullName evidence="2">Uncharacterized protein</fullName>
    </submittedName>
</protein>
<name>A0A6J5VXR2_PRUAR</name>
<dbReference type="Proteomes" id="UP000507245">
    <property type="component" value="Unassembled WGS sequence"/>
</dbReference>
<feature type="compositionally biased region" description="Low complexity" evidence="1">
    <location>
        <begin position="79"/>
        <end position="92"/>
    </location>
</feature>
<gene>
    <name evidence="2" type="ORF">ORAREDHAP_LOCUS4040</name>
</gene>
<accession>A0A6J5VXR2</accession>
<reference evidence="3" key="1">
    <citation type="journal article" date="2020" name="Genome Biol.">
        <title>Gamete binning: chromosome-level and haplotype-resolved genome assembly enabled by high-throughput single-cell sequencing of gamete genomes.</title>
        <authorList>
            <person name="Campoy J.A."/>
            <person name="Sun H."/>
            <person name="Goel M."/>
            <person name="Jiao W.-B."/>
            <person name="Folz-Donahue K."/>
            <person name="Wang N."/>
            <person name="Rubio M."/>
            <person name="Liu C."/>
            <person name="Kukat C."/>
            <person name="Ruiz D."/>
            <person name="Huettel B."/>
            <person name="Schneeberger K."/>
        </authorList>
    </citation>
    <scope>NUCLEOTIDE SEQUENCE [LARGE SCALE GENOMIC DNA]</scope>
    <source>
        <strain evidence="3">cv. Rojo Pasion</strain>
    </source>
</reference>
<feature type="compositionally biased region" description="Acidic residues" evidence="1">
    <location>
        <begin position="154"/>
        <end position="164"/>
    </location>
</feature>
<dbReference type="EMBL" id="CAEKKB010000001">
    <property type="protein sequence ID" value="CAB4294120.1"/>
    <property type="molecule type" value="Genomic_DNA"/>
</dbReference>